<sequence length="124" mass="14063">MNVTGENPLLFKCGTKGYINQTYTPKELYDCGVTQGKEIIKEKNPNFLVFYHTFLTQQPDPSPQTFTCGTMGYTNSSYDSYDFYSCGYMQGKGTETNAGIHNPRPSYSLIKFIILFMLVIYTIA</sequence>
<dbReference type="GeneID" id="54629255"/>
<dbReference type="VEuPathDB" id="FungiDB:SPAR_D00080"/>
<accession>A0A8B8UN07</accession>
<name>A0A8B8UN07_SACPA</name>
<protein>
    <submittedName>
        <fullName evidence="1">Uncharacterized protein</fullName>
    </submittedName>
</protein>
<reference evidence="1" key="1">
    <citation type="journal article" date="2017" name="Nat. Genet.">
        <title>Contrasting evolutionary genome dynamics between domesticated and wild yeasts.</title>
        <authorList>
            <person name="Yue J.X."/>
            <person name="Li J."/>
            <person name="Aigrain L."/>
            <person name="Hallin J."/>
            <person name="Persson K."/>
            <person name="Oliver K."/>
            <person name="Bergstrom A."/>
            <person name="Coupland P."/>
            <person name="Warringer J."/>
            <person name="Lagomarsino M.C."/>
            <person name="Fischer G."/>
            <person name="Durbin R."/>
            <person name="Liti G."/>
        </authorList>
    </citation>
    <scope>NUCLEOTIDE SEQUENCE</scope>
    <source>
        <strain evidence="1">CBS432</strain>
    </source>
</reference>
<proteinExistence type="predicted"/>
<organism evidence="1">
    <name type="scientific">Saccharomyces paradoxus</name>
    <name type="common">Yeast</name>
    <name type="synonym">Saccharomyces douglasii</name>
    <dbReference type="NCBI Taxonomy" id="27291"/>
    <lineage>
        <taxon>Eukaryota</taxon>
        <taxon>Fungi</taxon>
        <taxon>Dikarya</taxon>
        <taxon>Ascomycota</taxon>
        <taxon>Saccharomycotina</taxon>
        <taxon>Saccharomycetes</taxon>
        <taxon>Saccharomycetales</taxon>
        <taxon>Saccharomycetaceae</taxon>
        <taxon>Saccharomyces</taxon>
    </lineage>
</organism>
<dbReference type="OrthoDB" id="4038716at2759"/>
<reference evidence="1" key="3">
    <citation type="submission" date="2025-07" db="EMBL/GenBank/DDBJ databases">
        <authorList>
            <consortium name="NCBI Genome Project"/>
        </authorList>
    </citation>
    <scope>NUCLEOTIDE SEQUENCE</scope>
    <source>
        <strain evidence="1">CBS432</strain>
    </source>
</reference>
<gene>
    <name evidence="1" type="ORF">SPAR_D00080</name>
</gene>
<reference evidence="1" key="4">
    <citation type="submission" date="2025-08" db="UniProtKB">
        <authorList>
            <consortium name="RefSeq"/>
        </authorList>
    </citation>
    <scope>IDENTIFICATION</scope>
    <source>
        <strain evidence="1">CBS432</strain>
    </source>
</reference>
<reference evidence="1" key="2">
    <citation type="submission" date="2020-01" db="EMBL/GenBank/DDBJ databases">
        <title>Population-level Yeast Reference Genomes.</title>
        <authorList>
            <person name="Yue J.-X."/>
        </authorList>
    </citation>
    <scope>NUCLEOTIDE SEQUENCE</scope>
    <source>
        <strain evidence="1">CBS432</strain>
    </source>
</reference>
<dbReference type="AlphaFoldDB" id="A0A8B8UN07"/>
<dbReference type="KEGG" id="spao:SPAR_D00080"/>
<dbReference type="RefSeq" id="XP_033765041.1">
    <property type="nucleotide sequence ID" value="XM_033909150.1"/>
</dbReference>
<evidence type="ECO:0000313" key="1">
    <source>
        <dbReference type="RefSeq" id="XP_033765041.1"/>
    </source>
</evidence>